<keyword evidence="1" id="KW-0175">Coiled coil</keyword>
<dbReference type="CDD" id="cd14686">
    <property type="entry name" value="bZIP"/>
    <property type="match status" value="1"/>
</dbReference>
<proteinExistence type="predicted"/>
<feature type="compositionally biased region" description="Polar residues" evidence="2">
    <location>
        <begin position="106"/>
        <end position="123"/>
    </location>
</feature>
<name>A0ABR2Z0Z0_9CHLO</name>
<feature type="region of interest" description="Disordered" evidence="2">
    <location>
        <begin position="51"/>
        <end position="127"/>
    </location>
</feature>
<evidence type="ECO:0000256" key="1">
    <source>
        <dbReference type="SAM" id="Coils"/>
    </source>
</evidence>
<evidence type="ECO:0000256" key="2">
    <source>
        <dbReference type="SAM" id="MobiDB-lite"/>
    </source>
</evidence>
<dbReference type="Proteomes" id="UP001491310">
    <property type="component" value="Unassembled WGS sequence"/>
</dbReference>
<reference evidence="3 4" key="1">
    <citation type="journal article" date="2024" name="Nat. Commun.">
        <title>Phylogenomics reveals the evolutionary origins of lichenization in chlorophyte algae.</title>
        <authorList>
            <person name="Puginier C."/>
            <person name="Libourel C."/>
            <person name="Otte J."/>
            <person name="Skaloud P."/>
            <person name="Haon M."/>
            <person name="Grisel S."/>
            <person name="Petersen M."/>
            <person name="Berrin J.G."/>
            <person name="Delaux P.M."/>
            <person name="Dal Grande F."/>
            <person name="Keller J."/>
        </authorList>
    </citation>
    <scope>NUCLEOTIDE SEQUENCE [LARGE SCALE GENOMIC DNA]</scope>
    <source>
        <strain evidence="3 4">SAG 216-7</strain>
    </source>
</reference>
<evidence type="ECO:0000313" key="4">
    <source>
        <dbReference type="Proteomes" id="UP001491310"/>
    </source>
</evidence>
<evidence type="ECO:0008006" key="5">
    <source>
        <dbReference type="Google" id="ProtNLM"/>
    </source>
</evidence>
<feature type="compositionally biased region" description="Polar residues" evidence="2">
    <location>
        <begin position="186"/>
        <end position="198"/>
    </location>
</feature>
<feature type="coiled-coil region" evidence="1">
    <location>
        <begin position="140"/>
        <end position="181"/>
    </location>
</feature>
<comment type="caution">
    <text evidence="3">The sequence shown here is derived from an EMBL/GenBank/DDBJ whole genome shotgun (WGS) entry which is preliminary data.</text>
</comment>
<keyword evidence="4" id="KW-1185">Reference proteome</keyword>
<dbReference type="EMBL" id="JALJOT010000002">
    <property type="protein sequence ID" value="KAK9917588.1"/>
    <property type="molecule type" value="Genomic_DNA"/>
</dbReference>
<gene>
    <name evidence="3" type="ORF">WJX75_006140</name>
</gene>
<organism evidence="3 4">
    <name type="scientific">Coccomyxa subellipsoidea</name>
    <dbReference type="NCBI Taxonomy" id="248742"/>
    <lineage>
        <taxon>Eukaryota</taxon>
        <taxon>Viridiplantae</taxon>
        <taxon>Chlorophyta</taxon>
        <taxon>core chlorophytes</taxon>
        <taxon>Trebouxiophyceae</taxon>
        <taxon>Trebouxiophyceae incertae sedis</taxon>
        <taxon>Coccomyxaceae</taxon>
        <taxon>Coccomyxa</taxon>
    </lineage>
</organism>
<sequence length="505" mass="54844">MGVVLLAHVCEDLDIDALLDLASQPCGTPVDDANAMPMIPVREPGRLQATLAGGAPIPHEGGEGLGGKQSRHRRSGPAEGSMELPVQRRRTRKCQSKLVVPIEQVDGSSSDDNETSRNNNGSDSLKAVREYNRRAQQKCRNRQKQKLAMSEGRAQELQRALERLKLEKVALEAKNQVLQQLVEGSRQPQQPADTNSAADQGAVQEEREGAISAGAMTLHMAAPAHQIIHLSLRGGRSGLRSTAGPFALSMEQLVSMPVGELAALYTDYVEAMAELVQEARGDASCPAGMRAVQLTGELRLLVSSLMAVKRWSLLRALKMDPGGGEPSMESPPPDWWRKVYLTMGLTDGQRRSAVMYRNHLLLRMRETLRARRDIYLNLLRRREGVNPDLFVQDPQGGIQLAQGLLVVSEAAEELRQNIAEEQQLHNQFLVAVRATLTPLQSATAIVHSYPWCPEPLTIINCAADEEGAPPAHELLACPAPGGPAWPPNVLPPPIMDAAGVSCGPT</sequence>
<accession>A0ABR2Z0Z0</accession>
<feature type="region of interest" description="Disordered" evidence="2">
    <location>
        <begin position="183"/>
        <end position="206"/>
    </location>
</feature>
<evidence type="ECO:0000313" key="3">
    <source>
        <dbReference type="EMBL" id="KAK9917588.1"/>
    </source>
</evidence>
<protein>
    <recommendedName>
        <fullName evidence="5">BZIP domain-containing protein</fullName>
    </recommendedName>
</protein>